<comment type="caution">
    <text evidence="7">The sequence shown here is derived from an EMBL/GenBank/DDBJ whole genome shotgun (WGS) entry which is preliminary data.</text>
</comment>
<dbReference type="SUPFAM" id="SSF88659">
    <property type="entry name" value="Sigma3 and sigma4 domains of RNA polymerase sigma factors"/>
    <property type="match status" value="1"/>
</dbReference>
<keyword evidence="3" id="KW-0731">Sigma factor</keyword>
<evidence type="ECO:0000313" key="7">
    <source>
        <dbReference type="EMBL" id="GJE07538.1"/>
    </source>
</evidence>
<dbReference type="InterPro" id="IPR014284">
    <property type="entry name" value="RNA_pol_sigma-70_dom"/>
</dbReference>
<evidence type="ECO:0000256" key="3">
    <source>
        <dbReference type="ARBA" id="ARBA00023082"/>
    </source>
</evidence>
<protein>
    <submittedName>
        <fullName evidence="7">ECF RNA polymerase sigma factor SigK</fullName>
    </submittedName>
</protein>
<dbReference type="SUPFAM" id="SSF88946">
    <property type="entry name" value="Sigma2 domain of RNA polymerase sigma factors"/>
    <property type="match status" value="1"/>
</dbReference>
<accession>A0ABQ4T078</accession>
<dbReference type="InterPro" id="IPR013249">
    <property type="entry name" value="RNA_pol_sigma70_r4_t2"/>
</dbReference>
<dbReference type="InterPro" id="IPR013324">
    <property type="entry name" value="RNA_pol_sigma_r3/r4-like"/>
</dbReference>
<proteinExistence type="inferred from homology"/>
<feature type="domain" description="RNA polymerase sigma factor 70 region 4 type 2" evidence="6">
    <location>
        <begin position="121"/>
        <end position="172"/>
    </location>
</feature>
<feature type="domain" description="RNA polymerase sigma-70 region 2" evidence="5">
    <location>
        <begin position="24"/>
        <end position="92"/>
    </location>
</feature>
<keyword evidence="4" id="KW-0804">Transcription</keyword>
<dbReference type="Proteomes" id="UP001055102">
    <property type="component" value="Unassembled WGS sequence"/>
</dbReference>
<gene>
    <name evidence="7" type="primary">sigK_2</name>
    <name evidence="7" type="ORF">AOPFMNJM_2867</name>
</gene>
<evidence type="ECO:0000256" key="1">
    <source>
        <dbReference type="ARBA" id="ARBA00010641"/>
    </source>
</evidence>
<evidence type="ECO:0000259" key="6">
    <source>
        <dbReference type="Pfam" id="PF08281"/>
    </source>
</evidence>
<dbReference type="Gene3D" id="1.10.1740.10">
    <property type="match status" value="1"/>
</dbReference>
<dbReference type="PANTHER" id="PTHR43133:SF62">
    <property type="entry name" value="RNA POLYMERASE SIGMA FACTOR SIGZ"/>
    <property type="match status" value="1"/>
</dbReference>
<dbReference type="Pfam" id="PF08281">
    <property type="entry name" value="Sigma70_r4_2"/>
    <property type="match status" value="1"/>
</dbReference>
<evidence type="ECO:0000256" key="4">
    <source>
        <dbReference type="ARBA" id="ARBA00023163"/>
    </source>
</evidence>
<dbReference type="InterPro" id="IPR007627">
    <property type="entry name" value="RNA_pol_sigma70_r2"/>
</dbReference>
<evidence type="ECO:0000259" key="5">
    <source>
        <dbReference type="Pfam" id="PF04542"/>
    </source>
</evidence>
<dbReference type="InterPro" id="IPR039425">
    <property type="entry name" value="RNA_pol_sigma-70-like"/>
</dbReference>
<dbReference type="Gene3D" id="1.10.10.10">
    <property type="entry name" value="Winged helix-like DNA-binding domain superfamily/Winged helix DNA-binding domain"/>
    <property type="match status" value="1"/>
</dbReference>
<comment type="similarity">
    <text evidence="1">Belongs to the sigma-70 factor family. ECF subfamily.</text>
</comment>
<sequence length="177" mass="19737">MGVFDHAAELEACARRDVSALRRLYEREAGFLLAVALRIVRRREVAADVIHDSFLDIWERAGSFDREKGAARAWIASIVRYRALKHARRAGREVEPAASELEADEAPDPLARLEASQDAARLRVCLARLEPERRQAIVLAYTDGLSHAEIASRLGAPLGTVKAWIRRSLLALKECLS</sequence>
<dbReference type="RefSeq" id="WP_238276753.1">
    <property type="nucleotide sequence ID" value="NZ_BPQR01000046.1"/>
</dbReference>
<dbReference type="Pfam" id="PF04542">
    <property type="entry name" value="Sigma70_r2"/>
    <property type="match status" value="1"/>
</dbReference>
<name>A0ABQ4T078_9HYPH</name>
<dbReference type="PANTHER" id="PTHR43133">
    <property type="entry name" value="RNA POLYMERASE ECF-TYPE SIGMA FACTO"/>
    <property type="match status" value="1"/>
</dbReference>
<keyword evidence="8" id="KW-1185">Reference proteome</keyword>
<dbReference type="EMBL" id="BPQR01000046">
    <property type="protein sequence ID" value="GJE07538.1"/>
    <property type="molecule type" value="Genomic_DNA"/>
</dbReference>
<evidence type="ECO:0000256" key="2">
    <source>
        <dbReference type="ARBA" id="ARBA00023015"/>
    </source>
</evidence>
<keyword evidence="2" id="KW-0805">Transcription regulation</keyword>
<organism evidence="7 8">
    <name type="scientific">Methylobacterium jeotgali</name>
    <dbReference type="NCBI Taxonomy" id="381630"/>
    <lineage>
        <taxon>Bacteria</taxon>
        <taxon>Pseudomonadati</taxon>
        <taxon>Pseudomonadota</taxon>
        <taxon>Alphaproteobacteria</taxon>
        <taxon>Hyphomicrobiales</taxon>
        <taxon>Methylobacteriaceae</taxon>
        <taxon>Methylobacterium</taxon>
    </lineage>
</organism>
<reference evidence="7" key="1">
    <citation type="journal article" date="2021" name="Front. Microbiol.">
        <title>Comprehensive Comparative Genomics and Phenotyping of Methylobacterium Species.</title>
        <authorList>
            <person name="Alessa O."/>
            <person name="Ogura Y."/>
            <person name="Fujitani Y."/>
            <person name="Takami H."/>
            <person name="Hayashi T."/>
            <person name="Sahin N."/>
            <person name="Tani A."/>
        </authorList>
    </citation>
    <scope>NUCLEOTIDE SEQUENCE</scope>
    <source>
        <strain evidence="7">LMG 23639</strain>
    </source>
</reference>
<dbReference type="NCBIfam" id="TIGR02937">
    <property type="entry name" value="sigma70-ECF"/>
    <property type="match status" value="1"/>
</dbReference>
<reference evidence="7" key="2">
    <citation type="submission" date="2021-08" db="EMBL/GenBank/DDBJ databases">
        <authorList>
            <person name="Tani A."/>
            <person name="Ola A."/>
            <person name="Ogura Y."/>
            <person name="Katsura K."/>
            <person name="Hayashi T."/>
        </authorList>
    </citation>
    <scope>NUCLEOTIDE SEQUENCE</scope>
    <source>
        <strain evidence="7">LMG 23639</strain>
    </source>
</reference>
<dbReference type="InterPro" id="IPR013325">
    <property type="entry name" value="RNA_pol_sigma_r2"/>
</dbReference>
<evidence type="ECO:0000313" key="8">
    <source>
        <dbReference type="Proteomes" id="UP001055102"/>
    </source>
</evidence>
<dbReference type="InterPro" id="IPR036388">
    <property type="entry name" value="WH-like_DNA-bd_sf"/>
</dbReference>